<evidence type="ECO:0000256" key="2">
    <source>
        <dbReference type="ARBA" id="ARBA00022723"/>
    </source>
</evidence>
<proteinExistence type="inferred from homology"/>
<feature type="binding site" evidence="9">
    <location>
        <position position="180"/>
    </location>
    <ligand>
        <name>ATP</name>
        <dbReference type="ChEBI" id="CHEBI:30616"/>
    </ligand>
</feature>
<keyword evidence="9" id="KW-0963">Cytoplasm</keyword>
<comment type="similarity">
    <text evidence="9">Belongs to the carbohydrate kinase PfkB family. Ribokinase subfamily.</text>
</comment>
<evidence type="ECO:0000256" key="5">
    <source>
        <dbReference type="ARBA" id="ARBA00022840"/>
    </source>
</evidence>
<keyword evidence="6 9" id="KW-0460">Magnesium</keyword>
<feature type="binding site" evidence="9">
    <location>
        <position position="245"/>
    </location>
    <ligand>
        <name>substrate</name>
    </ligand>
</feature>
<comment type="pathway">
    <text evidence="9">Carbohydrate metabolism; D-ribose degradation; D-ribose 5-phosphate from beta-D-ribopyranose: step 2/2.</text>
</comment>
<keyword evidence="2 9" id="KW-0479">Metal-binding</keyword>
<dbReference type="Gene3D" id="3.40.1190.20">
    <property type="match status" value="1"/>
</dbReference>
<dbReference type="SUPFAM" id="SSF53613">
    <property type="entry name" value="Ribokinase-like"/>
    <property type="match status" value="1"/>
</dbReference>
<comment type="subunit">
    <text evidence="9">Homodimer.</text>
</comment>
<name>A0A1I7K8R6_9BURK</name>
<accession>A0A1I7K8R6</accession>
<feature type="binding site" evidence="9">
    <location>
        <begin position="212"/>
        <end position="217"/>
    </location>
    <ligand>
        <name>ATP</name>
        <dbReference type="ChEBI" id="CHEBI:30616"/>
    </ligand>
</feature>
<dbReference type="PRINTS" id="PR00990">
    <property type="entry name" value="RIBOKINASE"/>
</dbReference>
<evidence type="ECO:0000256" key="7">
    <source>
        <dbReference type="ARBA" id="ARBA00022958"/>
    </source>
</evidence>
<dbReference type="UniPathway" id="UPA00916">
    <property type="reaction ID" value="UER00889"/>
</dbReference>
<evidence type="ECO:0000256" key="8">
    <source>
        <dbReference type="ARBA" id="ARBA00023277"/>
    </source>
</evidence>
<feature type="binding site" evidence="9">
    <location>
        <position position="239"/>
    </location>
    <ligand>
        <name>K(+)</name>
        <dbReference type="ChEBI" id="CHEBI:29103"/>
    </ligand>
</feature>
<keyword evidence="12" id="KW-1185">Reference proteome</keyword>
<keyword evidence="5 9" id="KW-0067">ATP-binding</keyword>
<feature type="binding site" evidence="9">
    <location>
        <position position="280"/>
    </location>
    <ligand>
        <name>K(+)</name>
        <dbReference type="ChEBI" id="CHEBI:29103"/>
    </ligand>
</feature>
<dbReference type="AlphaFoldDB" id="A0A1I7K8R6"/>
<dbReference type="EMBL" id="FPBO01000015">
    <property type="protein sequence ID" value="SFU93817.1"/>
    <property type="molecule type" value="Genomic_DNA"/>
</dbReference>
<evidence type="ECO:0000256" key="6">
    <source>
        <dbReference type="ARBA" id="ARBA00022842"/>
    </source>
</evidence>
<feature type="binding site" evidence="9">
    <location>
        <begin position="37"/>
        <end position="41"/>
    </location>
    <ligand>
        <name>substrate</name>
    </ligand>
</feature>
<gene>
    <name evidence="9" type="primary">rbsK</name>
    <name evidence="11" type="ORF">SAMN05216552_1015103</name>
</gene>
<dbReference type="STRING" id="1035707.SAMN05216552_1015103"/>
<dbReference type="InterPro" id="IPR029056">
    <property type="entry name" value="Ribokinase-like"/>
</dbReference>
<dbReference type="GO" id="GO:0005829">
    <property type="term" value="C:cytosol"/>
    <property type="evidence" value="ECO:0007669"/>
    <property type="project" value="TreeGrafter"/>
</dbReference>
<evidence type="ECO:0000256" key="3">
    <source>
        <dbReference type="ARBA" id="ARBA00022741"/>
    </source>
</evidence>
<dbReference type="OrthoDB" id="9775849at2"/>
<dbReference type="PANTHER" id="PTHR10584:SF166">
    <property type="entry name" value="RIBOKINASE"/>
    <property type="match status" value="1"/>
</dbReference>
<protein>
    <recommendedName>
        <fullName evidence="9">Ribokinase</fullName>
        <shortName evidence="9">RK</shortName>
        <ecNumber evidence="9">2.7.1.15</ecNumber>
    </recommendedName>
</protein>
<dbReference type="InterPro" id="IPR011877">
    <property type="entry name" value="Ribokinase"/>
</dbReference>
<dbReference type="EC" id="2.7.1.15" evidence="9"/>
<dbReference type="RefSeq" id="WP_093556735.1">
    <property type="nucleotide sequence ID" value="NZ_FPBO01000015.1"/>
</dbReference>
<evidence type="ECO:0000256" key="1">
    <source>
        <dbReference type="ARBA" id="ARBA00022679"/>
    </source>
</evidence>
<dbReference type="CDD" id="cd01174">
    <property type="entry name" value="ribokinase"/>
    <property type="match status" value="1"/>
</dbReference>
<feature type="binding site" evidence="9">
    <location>
        <begin position="244"/>
        <end position="245"/>
    </location>
    <ligand>
        <name>ATP</name>
        <dbReference type="ChEBI" id="CHEBI:30616"/>
    </ligand>
</feature>
<keyword evidence="3 9" id="KW-0547">Nucleotide-binding</keyword>
<feature type="binding site" evidence="9">
    <location>
        <position position="136"/>
    </location>
    <ligand>
        <name>substrate</name>
    </ligand>
</feature>
<keyword evidence="4 9" id="KW-0418">Kinase</keyword>
<dbReference type="GO" id="GO:0019303">
    <property type="term" value="P:D-ribose catabolic process"/>
    <property type="evidence" value="ECO:0007669"/>
    <property type="project" value="UniProtKB-UniRule"/>
</dbReference>
<sequence>MITVFGSINADISVAASHLPAPGETVLGGQGLLSPGGKGANQAHAARRYGAPVRLYGAVGDDAFGAPALRCLRQAGVDTGGVDVIAGLATGLALIVLDAQGENSIVVAPGANQAARAAQVPDQALRATRVLLLQLETDLAETAALARRARALGCLVMLNASPPGDALPPDLLAVDVLIVNQGELARLAGRGGAPAELALALARGHGNAVLVTLGGEGALLAQADGALLRAPAPQVTVLDTTGAGDTFAGVFAAAVASGGSYQAALDRAAVAASLACTRRGAQAAQPSRQEIDAARCAAIPSGQEQA</sequence>
<dbReference type="GO" id="GO:0005524">
    <property type="term" value="F:ATP binding"/>
    <property type="evidence" value="ECO:0007669"/>
    <property type="project" value="UniProtKB-UniRule"/>
</dbReference>
<feature type="binding site" evidence="9">
    <location>
        <begin position="9"/>
        <end position="11"/>
    </location>
    <ligand>
        <name>substrate</name>
    </ligand>
</feature>
<comment type="caution">
    <text evidence="9">Lacks conserved residue(s) required for the propagation of feature annotation.</text>
</comment>
<feature type="binding site" evidence="9">
    <location>
        <position position="241"/>
    </location>
    <ligand>
        <name>K(+)</name>
        <dbReference type="ChEBI" id="CHEBI:29103"/>
    </ligand>
</feature>
<comment type="cofactor">
    <cofactor evidence="9">
        <name>Mg(2+)</name>
        <dbReference type="ChEBI" id="CHEBI:18420"/>
    </cofactor>
    <text evidence="9">Requires a divalent cation, most likely magnesium in vivo, as an electrophilic catalyst to aid phosphoryl group transfer. It is the chelate of the metal and the nucleotide that is the actual substrate.</text>
</comment>
<dbReference type="Pfam" id="PF00294">
    <property type="entry name" value="PfkB"/>
    <property type="match status" value="1"/>
</dbReference>
<reference evidence="12" key="1">
    <citation type="submission" date="2016-10" db="EMBL/GenBank/DDBJ databases">
        <authorList>
            <person name="Varghese N."/>
            <person name="Submissions S."/>
        </authorList>
    </citation>
    <scope>NUCLEOTIDE SEQUENCE [LARGE SCALE GENOMIC DNA]</scope>
    <source>
        <strain evidence="12">CGMCC 1.11014</strain>
    </source>
</reference>
<evidence type="ECO:0000259" key="10">
    <source>
        <dbReference type="Pfam" id="PF00294"/>
    </source>
</evidence>
<evidence type="ECO:0000256" key="9">
    <source>
        <dbReference type="HAMAP-Rule" id="MF_01987"/>
    </source>
</evidence>
<dbReference type="PANTHER" id="PTHR10584">
    <property type="entry name" value="SUGAR KINASE"/>
    <property type="match status" value="1"/>
</dbReference>
<dbReference type="Proteomes" id="UP000199391">
    <property type="component" value="Unassembled WGS sequence"/>
</dbReference>
<comment type="function">
    <text evidence="9">Catalyzes the phosphorylation of ribose at O-5 in a reaction requiring ATP and magnesium. The resulting D-ribose-5-phosphate can then be used either for sythesis of nucleotides, histidine, and tryptophan, or as a component of the pentose phosphate pathway.</text>
</comment>
<dbReference type="InterPro" id="IPR011611">
    <property type="entry name" value="PfkB_dom"/>
</dbReference>
<feature type="active site" description="Proton acceptor" evidence="9">
    <location>
        <position position="245"/>
    </location>
</feature>
<comment type="activity regulation">
    <text evidence="9">Activated by a monovalent cation that binds near, but not in, the active site. The most likely occupant of the site in vivo is potassium. Ion binding induces a conformational change that may alter substrate affinity.</text>
</comment>
<comment type="catalytic activity">
    <reaction evidence="9">
        <text>D-ribose + ATP = D-ribose 5-phosphate + ADP + H(+)</text>
        <dbReference type="Rhea" id="RHEA:13697"/>
        <dbReference type="ChEBI" id="CHEBI:15378"/>
        <dbReference type="ChEBI" id="CHEBI:30616"/>
        <dbReference type="ChEBI" id="CHEBI:47013"/>
        <dbReference type="ChEBI" id="CHEBI:78346"/>
        <dbReference type="ChEBI" id="CHEBI:456216"/>
        <dbReference type="EC" id="2.7.1.15"/>
    </reaction>
</comment>
<dbReference type="GO" id="GO:0046872">
    <property type="term" value="F:metal ion binding"/>
    <property type="evidence" value="ECO:0007669"/>
    <property type="project" value="UniProtKB-KW"/>
</dbReference>
<dbReference type="GO" id="GO:0004747">
    <property type="term" value="F:ribokinase activity"/>
    <property type="evidence" value="ECO:0007669"/>
    <property type="project" value="UniProtKB-UniRule"/>
</dbReference>
<keyword evidence="7 9" id="KW-0630">Potassium</keyword>
<feature type="binding site" evidence="9">
    <location>
        <position position="278"/>
    </location>
    <ligand>
        <name>K(+)</name>
        <dbReference type="ChEBI" id="CHEBI:29103"/>
    </ligand>
</feature>
<dbReference type="InterPro" id="IPR002139">
    <property type="entry name" value="Ribo/fructo_kinase"/>
</dbReference>
<dbReference type="HAMAP" id="MF_01987">
    <property type="entry name" value="Ribokinase"/>
    <property type="match status" value="1"/>
</dbReference>
<feature type="domain" description="Carbohydrate kinase PfkB" evidence="10">
    <location>
        <begin position="2"/>
        <end position="287"/>
    </location>
</feature>
<organism evidence="11 12">
    <name type="scientific">Pseudoduganella namucuonensis</name>
    <dbReference type="NCBI Taxonomy" id="1035707"/>
    <lineage>
        <taxon>Bacteria</taxon>
        <taxon>Pseudomonadati</taxon>
        <taxon>Pseudomonadota</taxon>
        <taxon>Betaproteobacteria</taxon>
        <taxon>Burkholderiales</taxon>
        <taxon>Oxalobacteraceae</taxon>
        <taxon>Telluria group</taxon>
        <taxon>Pseudoduganella</taxon>
    </lineage>
</organism>
<evidence type="ECO:0000256" key="4">
    <source>
        <dbReference type="ARBA" id="ARBA00022777"/>
    </source>
</evidence>
<keyword evidence="1 9" id="KW-0808">Transferase</keyword>
<evidence type="ECO:0000313" key="11">
    <source>
        <dbReference type="EMBL" id="SFU93817.1"/>
    </source>
</evidence>
<comment type="subcellular location">
    <subcellularLocation>
        <location evidence="9">Cytoplasm</location>
    </subcellularLocation>
</comment>
<keyword evidence="8 9" id="KW-0119">Carbohydrate metabolism</keyword>
<feature type="binding site" evidence="9">
    <location>
        <position position="275"/>
    </location>
    <ligand>
        <name>K(+)</name>
        <dbReference type="ChEBI" id="CHEBI:29103"/>
    </ligand>
</feature>
<evidence type="ECO:0000313" key="12">
    <source>
        <dbReference type="Proteomes" id="UP000199391"/>
    </source>
</evidence>